<dbReference type="GO" id="GO:0003824">
    <property type="term" value="F:catalytic activity"/>
    <property type="evidence" value="ECO:0007669"/>
    <property type="project" value="InterPro"/>
</dbReference>
<dbReference type="PROSITE" id="PS51918">
    <property type="entry name" value="RADICAL_SAM"/>
    <property type="match status" value="1"/>
</dbReference>
<comment type="cofactor">
    <cofactor evidence="6">
        <name>[4Fe-4S] cluster</name>
        <dbReference type="ChEBI" id="CHEBI:49883"/>
    </cofactor>
    <text evidence="6">Binds 1 [4Fe-4S] cluster. The cluster is coordinated with 3 cysteines and an exchangeable S-adenosyl-L-methionine.</text>
</comment>
<evidence type="ECO:0000256" key="3">
    <source>
        <dbReference type="ARBA" id="ARBA00022723"/>
    </source>
</evidence>
<dbReference type="InterPro" id="IPR022946">
    <property type="entry name" value="UPF0313"/>
</dbReference>
<dbReference type="Pfam" id="PF11842">
    <property type="entry name" value="DUF3362"/>
    <property type="match status" value="1"/>
</dbReference>
<dbReference type="SUPFAM" id="SSF102114">
    <property type="entry name" value="Radical SAM enzymes"/>
    <property type="match status" value="1"/>
</dbReference>
<feature type="binding site" evidence="6">
    <location>
        <position position="311"/>
    </location>
    <ligand>
        <name>[4Fe-4S] cluster</name>
        <dbReference type="ChEBI" id="CHEBI:49883"/>
        <note>4Fe-4S-S-AdoMet</note>
    </ligand>
</feature>
<evidence type="ECO:0000256" key="2">
    <source>
        <dbReference type="ARBA" id="ARBA00022691"/>
    </source>
</evidence>
<dbReference type="InterPro" id="IPR006638">
    <property type="entry name" value="Elp3/MiaA/NifB-like_rSAM"/>
</dbReference>
<dbReference type="NCBIfam" id="TIGR03904">
    <property type="entry name" value="SAM_YgiQ"/>
    <property type="match status" value="1"/>
</dbReference>
<dbReference type="PANTHER" id="PTHR32331">
    <property type="entry name" value="UPF0313 PROTEIN YGIQ"/>
    <property type="match status" value="1"/>
</dbReference>
<dbReference type="SFLD" id="SFLDG01082">
    <property type="entry name" value="B12-binding_domain_containing"/>
    <property type="match status" value="1"/>
</dbReference>
<dbReference type="InterPro" id="IPR007197">
    <property type="entry name" value="rSAM"/>
</dbReference>
<dbReference type="SFLD" id="SFLDG01069">
    <property type="entry name" value="UPF0313"/>
    <property type="match status" value="1"/>
</dbReference>
<protein>
    <submittedName>
        <fullName evidence="9">Uncharacterized radical SAM protein YgiQ</fullName>
    </submittedName>
</protein>
<evidence type="ECO:0000256" key="6">
    <source>
        <dbReference type="HAMAP-Rule" id="MF_01251"/>
    </source>
</evidence>
<reference evidence="9" key="1">
    <citation type="submission" date="2015-09" db="EMBL/GenBank/DDBJ databases">
        <authorList>
            <consortium name="Pathogen Informatics"/>
        </authorList>
    </citation>
    <scope>NUCLEOTIDE SEQUENCE</scope>
    <source>
        <strain evidence="9">2789STDY5834896</strain>
    </source>
</reference>
<evidence type="ECO:0000313" key="9">
    <source>
        <dbReference type="EMBL" id="SCJ57140.1"/>
    </source>
</evidence>
<evidence type="ECO:0000256" key="1">
    <source>
        <dbReference type="ARBA" id="ARBA00022485"/>
    </source>
</evidence>
<keyword evidence="1 6" id="KW-0004">4Fe-4S</keyword>
<keyword evidence="2 6" id="KW-0949">S-adenosyl-L-methionine</keyword>
<sequence>MRDFLPICRADMEARGWEQVDFVYISGDSYIDHPSFGAAIITRLLEDRGYRVAILPQPDIGDEAVFTQFGTPRLGFMISSGNVDSMVNHYTVAKKRRSTDFYTAGGEMGRRPDRAVTVYTRTVRRLYPQSAIIIGGVEASLRRFAHYDYWDDKVRPSILADSGADLISYGMGEYQTIELADRLAAGEPISAITDVRGTCYMTTRDQLAPGFVECASFEKVRENKLSYAKATAIQYGEFDYARGRTVVQKHGDRVLVQNPPAKPLDTEMLDYVYALPYQRTYHPSYEKLGGVPAIKEVEFSIIHNRGCFGACNFCAIAVHQGRHITCRSTQSVLKEAKALTENPRFKGYIHDVGGPTANFRQPSCSGQLERGMCKNKKCLAPTPCPRLQVDHREYDELLSDMRKIPGIKKVFVRSGIRFDYLNLDKDQSFFDHLVAHHVSGQLKVAPEHCSAGVLAAMGKPAIAAYKRFQSQFYKKTAKIGKKQYLVPYLMSSHPGSGLKEAIDLALFLKEEGLHPQQVQDFYPTPNTVSTCMYYTGLDPFTLQPVYVATDPHEKAMQRALIQYFLPQNRALVCEALLRAGRADLIGVGKNCLVRPDQKTAAILQARREKAQQRPQKGRDRRPGGKKGSPAGRGKKPATGKGADRWQAQNGSRKSGGGQRKGGR</sequence>
<evidence type="ECO:0000259" key="8">
    <source>
        <dbReference type="PROSITE" id="PS51918"/>
    </source>
</evidence>
<feature type="compositionally biased region" description="Gly residues" evidence="7">
    <location>
        <begin position="653"/>
        <end position="663"/>
    </location>
</feature>
<feature type="region of interest" description="Disordered" evidence="7">
    <location>
        <begin position="605"/>
        <end position="663"/>
    </location>
</feature>
<dbReference type="HAMAP" id="MF_01251">
    <property type="entry name" value="UPF0313"/>
    <property type="match status" value="1"/>
</dbReference>
<dbReference type="SFLD" id="SFLDS00029">
    <property type="entry name" value="Radical_SAM"/>
    <property type="match status" value="1"/>
</dbReference>
<dbReference type="InterPro" id="IPR013704">
    <property type="entry name" value="UPF0313_N"/>
</dbReference>
<dbReference type="InterPro" id="IPR023404">
    <property type="entry name" value="rSAM_horseshoe"/>
</dbReference>
<dbReference type="InterPro" id="IPR024560">
    <property type="entry name" value="UPF0313_C"/>
</dbReference>
<dbReference type="Gene3D" id="3.80.30.20">
    <property type="entry name" value="tm_1862 like domain"/>
    <property type="match status" value="1"/>
</dbReference>
<name>A0A1C6HI57_9FIRM</name>
<feature type="domain" description="Radical SAM core" evidence="8">
    <location>
        <begin position="292"/>
        <end position="565"/>
    </location>
</feature>
<keyword evidence="3 6" id="KW-0479">Metal-binding</keyword>
<gene>
    <name evidence="9" type="ORF">SAMEA3545359_00863</name>
</gene>
<keyword evidence="5 6" id="KW-0411">Iron-sulfur</keyword>
<keyword evidence="4 6" id="KW-0408">Iron</keyword>
<organism evidence="9">
    <name type="scientific">uncultured Anaerotruncus sp</name>
    <dbReference type="NCBI Taxonomy" id="905011"/>
    <lineage>
        <taxon>Bacteria</taxon>
        <taxon>Bacillati</taxon>
        <taxon>Bacillota</taxon>
        <taxon>Clostridia</taxon>
        <taxon>Eubacteriales</taxon>
        <taxon>Oscillospiraceae</taxon>
        <taxon>Anaerotruncus</taxon>
        <taxon>environmental samples</taxon>
    </lineage>
</organism>
<dbReference type="Pfam" id="PF08497">
    <property type="entry name" value="Radical_SAM_N"/>
    <property type="match status" value="1"/>
</dbReference>
<dbReference type="PANTHER" id="PTHR32331:SF0">
    <property type="entry name" value="UPF0313 PROTEIN YGIQ"/>
    <property type="match status" value="1"/>
</dbReference>
<dbReference type="InterPro" id="IPR058240">
    <property type="entry name" value="rSAM_sf"/>
</dbReference>
<dbReference type="SMART" id="SM00729">
    <property type="entry name" value="Elp3"/>
    <property type="match status" value="1"/>
</dbReference>
<dbReference type="GO" id="GO:0005506">
    <property type="term" value="F:iron ion binding"/>
    <property type="evidence" value="ECO:0007669"/>
    <property type="project" value="UniProtKB-UniRule"/>
</dbReference>
<comment type="similarity">
    <text evidence="6">Belongs to the UPF0313 family.</text>
</comment>
<evidence type="ECO:0000256" key="5">
    <source>
        <dbReference type="ARBA" id="ARBA00023014"/>
    </source>
</evidence>
<feature type="compositionally biased region" description="Basic and acidic residues" evidence="7">
    <location>
        <begin position="605"/>
        <end position="622"/>
    </location>
</feature>
<dbReference type="AlphaFoldDB" id="A0A1C6HI57"/>
<dbReference type="EMBL" id="FMHG01000001">
    <property type="protein sequence ID" value="SCJ57140.1"/>
    <property type="molecule type" value="Genomic_DNA"/>
</dbReference>
<evidence type="ECO:0000256" key="7">
    <source>
        <dbReference type="SAM" id="MobiDB-lite"/>
    </source>
</evidence>
<accession>A0A1C6HI57</accession>
<feature type="binding site" evidence="6">
    <location>
        <position position="314"/>
    </location>
    <ligand>
        <name>[4Fe-4S] cluster</name>
        <dbReference type="ChEBI" id="CHEBI:49883"/>
        <note>4Fe-4S-S-AdoMet</note>
    </ligand>
</feature>
<dbReference type="GO" id="GO:0051539">
    <property type="term" value="F:4 iron, 4 sulfur cluster binding"/>
    <property type="evidence" value="ECO:0007669"/>
    <property type="project" value="UniProtKB-KW"/>
</dbReference>
<proteinExistence type="inferred from homology"/>
<evidence type="ECO:0000256" key="4">
    <source>
        <dbReference type="ARBA" id="ARBA00023004"/>
    </source>
</evidence>
<feature type="binding site" evidence="6">
    <location>
        <position position="307"/>
    </location>
    <ligand>
        <name>[4Fe-4S] cluster</name>
        <dbReference type="ChEBI" id="CHEBI:49883"/>
        <note>4Fe-4S-S-AdoMet</note>
    </ligand>
</feature>